<keyword evidence="4" id="KW-0547">Nucleotide-binding</keyword>
<dbReference type="InterPro" id="IPR003593">
    <property type="entry name" value="AAA+_ATPase"/>
</dbReference>
<dbReference type="Proteomes" id="UP000000447">
    <property type="component" value="Chromosome"/>
</dbReference>
<reference evidence="7 8" key="1">
    <citation type="journal article" date="2009" name="PLoS ONE">
        <title>Complete genome sequence of the aerobic CO-oxidizing thermophile Thermomicrobium roseum.</title>
        <authorList>
            <person name="Wu D."/>
            <person name="Raymond J."/>
            <person name="Wu M."/>
            <person name="Chatterji S."/>
            <person name="Ren Q."/>
            <person name="Graham J.E."/>
            <person name="Bryant D.A."/>
            <person name="Robb F."/>
            <person name="Colman A."/>
            <person name="Tallon L.J."/>
            <person name="Badger J.H."/>
            <person name="Madupu R."/>
            <person name="Ward N.L."/>
            <person name="Eisen J.A."/>
        </authorList>
    </citation>
    <scope>NUCLEOTIDE SEQUENCE [LARGE SCALE GENOMIC DNA]</scope>
    <source>
        <strain evidence="8">ATCC 27502 / DSM 5159 / P-2</strain>
    </source>
</reference>
<feature type="domain" description="ABC transporter" evidence="6">
    <location>
        <begin position="4"/>
        <end position="235"/>
    </location>
</feature>
<dbReference type="OrthoDB" id="9767778at2"/>
<comment type="similarity">
    <text evidence="1">Belongs to the ABC transporter superfamily.</text>
</comment>
<dbReference type="eggNOG" id="COG1131">
    <property type="taxonomic scope" value="Bacteria"/>
</dbReference>
<dbReference type="InterPro" id="IPR050763">
    <property type="entry name" value="ABC_transporter_ATP-binding"/>
</dbReference>
<evidence type="ECO:0000313" key="7">
    <source>
        <dbReference type="EMBL" id="ACM04739.1"/>
    </source>
</evidence>
<dbReference type="InterPro" id="IPR003439">
    <property type="entry name" value="ABC_transporter-like_ATP-bd"/>
</dbReference>
<dbReference type="PANTHER" id="PTHR42711">
    <property type="entry name" value="ABC TRANSPORTER ATP-BINDING PROTEIN"/>
    <property type="match status" value="1"/>
</dbReference>
<dbReference type="EMBL" id="CP001275">
    <property type="protein sequence ID" value="ACM04739.1"/>
    <property type="molecule type" value="Genomic_DNA"/>
</dbReference>
<dbReference type="InterPro" id="IPR027417">
    <property type="entry name" value="P-loop_NTPase"/>
</dbReference>
<dbReference type="Gene3D" id="3.40.50.300">
    <property type="entry name" value="P-loop containing nucleotide triphosphate hydrolases"/>
    <property type="match status" value="1"/>
</dbReference>
<evidence type="ECO:0000259" key="6">
    <source>
        <dbReference type="PROSITE" id="PS50893"/>
    </source>
</evidence>
<proteinExistence type="inferred from homology"/>
<evidence type="ECO:0000313" key="8">
    <source>
        <dbReference type="Proteomes" id="UP000000447"/>
    </source>
</evidence>
<evidence type="ECO:0000256" key="2">
    <source>
        <dbReference type="ARBA" id="ARBA00022448"/>
    </source>
</evidence>
<dbReference type="GO" id="GO:0005524">
    <property type="term" value="F:ATP binding"/>
    <property type="evidence" value="ECO:0007669"/>
    <property type="project" value="UniProtKB-KW"/>
</dbReference>
<gene>
    <name evidence="7" type="ordered locus">trd_1075</name>
</gene>
<dbReference type="STRING" id="309801.trd_1075"/>
<dbReference type="KEGG" id="tro:trd_1075"/>
<keyword evidence="5 7" id="KW-0067">ATP-binding</keyword>
<keyword evidence="3" id="KW-0536">Nodulation</keyword>
<evidence type="ECO:0000256" key="1">
    <source>
        <dbReference type="ARBA" id="ARBA00005417"/>
    </source>
</evidence>
<keyword evidence="2" id="KW-0813">Transport</keyword>
<dbReference type="Pfam" id="PF00005">
    <property type="entry name" value="ABC_tran"/>
    <property type="match status" value="1"/>
</dbReference>
<name>B9L0K4_THERP</name>
<evidence type="ECO:0000256" key="4">
    <source>
        <dbReference type="ARBA" id="ARBA00022741"/>
    </source>
</evidence>
<dbReference type="SMART" id="SM00382">
    <property type="entry name" value="AAA"/>
    <property type="match status" value="1"/>
</dbReference>
<dbReference type="RefSeq" id="WP_015922028.1">
    <property type="nucleotide sequence ID" value="NC_011959.1"/>
</dbReference>
<dbReference type="PANTHER" id="PTHR42711:SF5">
    <property type="entry name" value="ABC TRANSPORTER ATP-BINDING PROTEIN NATA"/>
    <property type="match status" value="1"/>
</dbReference>
<accession>B9L0K4</accession>
<organism evidence="7 8">
    <name type="scientific">Thermomicrobium roseum (strain ATCC 27502 / DSM 5159 / P-2)</name>
    <dbReference type="NCBI Taxonomy" id="309801"/>
    <lineage>
        <taxon>Bacteria</taxon>
        <taxon>Pseudomonadati</taxon>
        <taxon>Thermomicrobiota</taxon>
        <taxon>Thermomicrobia</taxon>
        <taxon>Thermomicrobiales</taxon>
        <taxon>Thermomicrobiaceae</taxon>
        <taxon>Thermomicrobium</taxon>
    </lineage>
</organism>
<keyword evidence="8" id="KW-1185">Reference proteome</keyword>
<dbReference type="HOGENOM" id="CLU_000604_1_2_0"/>
<evidence type="ECO:0000256" key="5">
    <source>
        <dbReference type="ARBA" id="ARBA00022840"/>
    </source>
</evidence>
<dbReference type="PROSITE" id="PS50893">
    <property type="entry name" value="ABC_TRANSPORTER_2"/>
    <property type="match status" value="1"/>
</dbReference>
<protein>
    <submittedName>
        <fullName evidence="7">Multidrug ABC transporter, ATP-binding protein</fullName>
    </submittedName>
</protein>
<dbReference type="GO" id="GO:0016887">
    <property type="term" value="F:ATP hydrolysis activity"/>
    <property type="evidence" value="ECO:0007669"/>
    <property type="project" value="InterPro"/>
</dbReference>
<sequence>MHLVEIEGLVKRFGDIVAVDEASITIEPGEAFALLGPNGAGKTTMIRILVTLLPPTSGIVRVAGLDVTRYPDRVRRMLGYVPQTLSADPALTGYENLLIVSKLLRMPRNERELVIAEVLRLVDLEDAADRLVRTYSGGMVRRLEVAQAILHRPLLLVLDEPTVGLDPTARRSVWEALFALRRRDGTTLLFTTHYMEEAESYADRVAIMNRGRVVACGTPAELERAVPGATTLDDVFTALTGDVLESGGSFSDTRRLRRRLQRFN</sequence>
<dbReference type="SUPFAM" id="SSF52540">
    <property type="entry name" value="P-loop containing nucleoside triphosphate hydrolases"/>
    <property type="match status" value="1"/>
</dbReference>
<evidence type="ECO:0000256" key="3">
    <source>
        <dbReference type="ARBA" id="ARBA00022458"/>
    </source>
</evidence>
<dbReference type="AlphaFoldDB" id="B9L0K4"/>